<evidence type="ECO:0000256" key="1">
    <source>
        <dbReference type="SAM" id="MobiDB-lite"/>
    </source>
</evidence>
<evidence type="ECO:0000313" key="2">
    <source>
        <dbReference type="EMBL" id="RLM79229.1"/>
    </source>
</evidence>
<accession>A0A3L6QGA5</accession>
<feature type="region of interest" description="Disordered" evidence="1">
    <location>
        <begin position="98"/>
        <end position="117"/>
    </location>
</feature>
<evidence type="ECO:0000313" key="3">
    <source>
        <dbReference type="Proteomes" id="UP000275267"/>
    </source>
</evidence>
<protein>
    <submittedName>
        <fullName evidence="2">Uncharacterized protein</fullName>
    </submittedName>
</protein>
<feature type="compositionally biased region" description="Low complexity" evidence="1">
    <location>
        <begin position="101"/>
        <end position="113"/>
    </location>
</feature>
<name>A0A3L6QGA5_PANMI</name>
<dbReference type="Proteomes" id="UP000275267">
    <property type="component" value="Unassembled WGS sequence"/>
</dbReference>
<proteinExistence type="predicted"/>
<organism evidence="2 3">
    <name type="scientific">Panicum miliaceum</name>
    <name type="common">Proso millet</name>
    <name type="synonym">Broomcorn millet</name>
    <dbReference type="NCBI Taxonomy" id="4540"/>
    <lineage>
        <taxon>Eukaryota</taxon>
        <taxon>Viridiplantae</taxon>
        <taxon>Streptophyta</taxon>
        <taxon>Embryophyta</taxon>
        <taxon>Tracheophyta</taxon>
        <taxon>Spermatophyta</taxon>
        <taxon>Magnoliopsida</taxon>
        <taxon>Liliopsida</taxon>
        <taxon>Poales</taxon>
        <taxon>Poaceae</taxon>
        <taxon>PACMAD clade</taxon>
        <taxon>Panicoideae</taxon>
        <taxon>Panicodae</taxon>
        <taxon>Paniceae</taxon>
        <taxon>Panicinae</taxon>
        <taxon>Panicum</taxon>
        <taxon>Panicum sect. Panicum</taxon>
    </lineage>
</organism>
<keyword evidence="3" id="KW-1185">Reference proteome</keyword>
<dbReference type="AlphaFoldDB" id="A0A3L6QGA5"/>
<comment type="caution">
    <text evidence="2">The sequence shown here is derived from an EMBL/GenBank/DDBJ whole genome shotgun (WGS) entry which is preliminary data.</text>
</comment>
<gene>
    <name evidence="2" type="ORF">C2845_PM12G24880</name>
</gene>
<dbReference type="EMBL" id="PQIB02000012">
    <property type="protein sequence ID" value="RLM79229.1"/>
    <property type="molecule type" value="Genomic_DNA"/>
</dbReference>
<sequence length="144" mass="14884">MLFVSSLFLLDGSTPDAHSSNITTPIFSIHHDAFRSTGLRGRAGGGRIAIAAKPARASVTRPCIRGALTQPTASDPAPPAQVPEVAALRALPTKFQVSPDSSSFVPSAPLSSPAGGGAATRGGRYLIYRPGWTVFHLPSIPGAR</sequence>
<reference evidence="3" key="1">
    <citation type="journal article" date="2019" name="Nat. Commun.">
        <title>The genome of broomcorn millet.</title>
        <authorList>
            <person name="Zou C."/>
            <person name="Miki D."/>
            <person name="Li D."/>
            <person name="Tang Q."/>
            <person name="Xiao L."/>
            <person name="Rajput S."/>
            <person name="Deng P."/>
            <person name="Jia W."/>
            <person name="Huang R."/>
            <person name="Zhang M."/>
            <person name="Sun Y."/>
            <person name="Hu J."/>
            <person name="Fu X."/>
            <person name="Schnable P.S."/>
            <person name="Li F."/>
            <person name="Zhang H."/>
            <person name="Feng B."/>
            <person name="Zhu X."/>
            <person name="Liu R."/>
            <person name="Schnable J.C."/>
            <person name="Zhu J.-K."/>
            <person name="Zhang H."/>
        </authorList>
    </citation>
    <scope>NUCLEOTIDE SEQUENCE [LARGE SCALE GENOMIC DNA]</scope>
</reference>